<evidence type="ECO:0000256" key="6">
    <source>
        <dbReference type="ARBA" id="ARBA00023136"/>
    </source>
</evidence>
<evidence type="ECO:0000256" key="10">
    <source>
        <dbReference type="SAM" id="Phobius"/>
    </source>
</evidence>
<dbReference type="PANTHER" id="PTHR24245">
    <property type="entry name" value="G-PROTEIN COUPLED RECEPTOR"/>
    <property type="match status" value="1"/>
</dbReference>
<feature type="transmembrane region" description="Helical" evidence="10">
    <location>
        <begin position="301"/>
        <end position="320"/>
    </location>
</feature>
<evidence type="ECO:0000256" key="4">
    <source>
        <dbReference type="ARBA" id="ARBA00022989"/>
    </source>
</evidence>
<dbReference type="OrthoDB" id="10018052at2759"/>
<keyword evidence="7 12" id="KW-0675">Receptor</keyword>
<dbReference type="InterPro" id="IPR000276">
    <property type="entry name" value="GPCR_Rhodpsn"/>
</dbReference>
<dbReference type="Pfam" id="PF00001">
    <property type="entry name" value="7tm_1"/>
    <property type="match status" value="1"/>
</dbReference>
<evidence type="ECO:0000256" key="8">
    <source>
        <dbReference type="ARBA" id="ARBA00023180"/>
    </source>
</evidence>
<keyword evidence="3 10" id="KW-0812">Transmembrane</keyword>
<reference evidence="12" key="1">
    <citation type="submission" date="2023-01" db="EMBL/GenBank/DDBJ databases">
        <title>Genome assembly of the deep-sea coral Lophelia pertusa.</title>
        <authorList>
            <person name="Herrera S."/>
            <person name="Cordes E."/>
        </authorList>
    </citation>
    <scope>NUCLEOTIDE SEQUENCE</scope>
    <source>
        <strain evidence="12">USNM1676648</strain>
        <tissue evidence="12">Polyp</tissue>
    </source>
</reference>
<feature type="transmembrane region" description="Helical" evidence="10">
    <location>
        <begin position="80"/>
        <end position="105"/>
    </location>
</feature>
<feature type="transmembrane region" description="Helical" evidence="10">
    <location>
        <begin position="117"/>
        <end position="138"/>
    </location>
</feature>
<keyword evidence="9" id="KW-0807">Transducer</keyword>
<evidence type="ECO:0000256" key="9">
    <source>
        <dbReference type="ARBA" id="ARBA00023224"/>
    </source>
</evidence>
<sequence>MANETVSSVSSIYNTTSKVFIANGSRTSNISQSTSLLSTASVATLGLLFVLMFLVSILGNTIVCYIVYQKPAMRSAINILLATLAMADVLTAALCMPFAIISLIAQRWIFGDEFCQINAILFSFLVTEGTFVLLTISVDRFMIIVQRKDTLTPRKAKMYIVVSWISSFAVVLPPIFGWGKYGFELGQIQCSLEWPSRNAVDLSYGLFFYISTCSIPLLLMGYCFGSILRTVRRNSTRIQNHPPVPGGVMTKMHRPGKMNIDYSFKTRAFTTILILFILFLMCGLPYTVIRFHLLFKGYADSLSYAADVVVLLIAYLNSTLKPIIYYVRISKFREACLDIMPSWCHVPHCLPGRTMRRIRPHVVYEVDKKFVTSAL</sequence>
<feature type="transmembrane region" description="Helical" evidence="10">
    <location>
        <begin position="158"/>
        <end position="176"/>
    </location>
</feature>
<accession>A0A9W9YS97</accession>
<dbReference type="PRINTS" id="PR00237">
    <property type="entry name" value="GPCRRHODOPSN"/>
</dbReference>
<dbReference type="PROSITE" id="PS50262">
    <property type="entry name" value="G_PROTEIN_RECEP_F1_2"/>
    <property type="match status" value="1"/>
</dbReference>
<evidence type="ECO:0000313" key="13">
    <source>
        <dbReference type="Proteomes" id="UP001163046"/>
    </source>
</evidence>
<keyword evidence="8" id="KW-0325">Glycoprotein</keyword>
<keyword evidence="13" id="KW-1185">Reference proteome</keyword>
<dbReference type="InterPro" id="IPR051880">
    <property type="entry name" value="GPC_Orphan_Receptors"/>
</dbReference>
<feature type="domain" description="G-protein coupled receptors family 1 profile" evidence="11">
    <location>
        <begin position="59"/>
        <end position="325"/>
    </location>
</feature>
<dbReference type="Gene3D" id="1.20.1070.10">
    <property type="entry name" value="Rhodopsin 7-helix transmembrane proteins"/>
    <property type="match status" value="1"/>
</dbReference>
<dbReference type="EMBL" id="MU827305">
    <property type="protein sequence ID" value="KAJ7363389.1"/>
    <property type="molecule type" value="Genomic_DNA"/>
</dbReference>
<name>A0A9W9YS97_9CNID</name>
<evidence type="ECO:0000313" key="12">
    <source>
        <dbReference type="EMBL" id="KAJ7363389.1"/>
    </source>
</evidence>
<evidence type="ECO:0000256" key="1">
    <source>
        <dbReference type="ARBA" id="ARBA00004651"/>
    </source>
</evidence>
<feature type="transmembrane region" description="Helical" evidence="10">
    <location>
        <begin position="206"/>
        <end position="228"/>
    </location>
</feature>
<keyword evidence="4 10" id="KW-1133">Transmembrane helix</keyword>
<comment type="caution">
    <text evidence="12">The sequence shown here is derived from an EMBL/GenBank/DDBJ whole genome shotgun (WGS) entry which is preliminary data.</text>
</comment>
<dbReference type="PANTHER" id="PTHR24245:SF0">
    <property type="entry name" value="G-PROTEIN COUPLED RECEPTORS FAMILY 1 PROFILE DOMAIN-CONTAINING PROTEIN"/>
    <property type="match status" value="1"/>
</dbReference>
<dbReference type="GO" id="GO:0005886">
    <property type="term" value="C:plasma membrane"/>
    <property type="evidence" value="ECO:0007669"/>
    <property type="project" value="UniProtKB-SubCell"/>
</dbReference>
<comment type="subcellular location">
    <subcellularLocation>
        <location evidence="1">Cell membrane</location>
        <topology evidence="1">Multi-pass membrane protein</topology>
    </subcellularLocation>
</comment>
<dbReference type="AlphaFoldDB" id="A0A9W9YS97"/>
<gene>
    <name evidence="12" type="primary">GPR45_1</name>
    <name evidence="12" type="ORF">OS493_009541</name>
</gene>
<evidence type="ECO:0000256" key="5">
    <source>
        <dbReference type="ARBA" id="ARBA00023040"/>
    </source>
</evidence>
<dbReference type="InterPro" id="IPR017452">
    <property type="entry name" value="GPCR_Rhodpsn_7TM"/>
</dbReference>
<keyword evidence="2" id="KW-1003">Cell membrane</keyword>
<evidence type="ECO:0000256" key="2">
    <source>
        <dbReference type="ARBA" id="ARBA00022475"/>
    </source>
</evidence>
<organism evidence="12 13">
    <name type="scientific">Desmophyllum pertusum</name>
    <dbReference type="NCBI Taxonomy" id="174260"/>
    <lineage>
        <taxon>Eukaryota</taxon>
        <taxon>Metazoa</taxon>
        <taxon>Cnidaria</taxon>
        <taxon>Anthozoa</taxon>
        <taxon>Hexacorallia</taxon>
        <taxon>Scleractinia</taxon>
        <taxon>Caryophylliina</taxon>
        <taxon>Caryophylliidae</taxon>
        <taxon>Desmophyllum</taxon>
    </lineage>
</organism>
<dbReference type="SUPFAM" id="SSF81321">
    <property type="entry name" value="Family A G protein-coupled receptor-like"/>
    <property type="match status" value="1"/>
</dbReference>
<protein>
    <submittedName>
        <fullName evidence="12">G-protein coupled receptor</fullName>
    </submittedName>
</protein>
<evidence type="ECO:0000256" key="3">
    <source>
        <dbReference type="ARBA" id="ARBA00022692"/>
    </source>
</evidence>
<dbReference type="Proteomes" id="UP001163046">
    <property type="component" value="Unassembled WGS sequence"/>
</dbReference>
<feature type="transmembrane region" description="Helical" evidence="10">
    <location>
        <begin position="45"/>
        <end position="68"/>
    </location>
</feature>
<keyword evidence="5" id="KW-0297">G-protein coupled receptor</keyword>
<dbReference type="FunFam" id="1.20.1070.10:FF:000080">
    <property type="entry name" value="probable G-protein coupled receptor 63"/>
    <property type="match status" value="1"/>
</dbReference>
<evidence type="ECO:0000259" key="11">
    <source>
        <dbReference type="PROSITE" id="PS50262"/>
    </source>
</evidence>
<feature type="transmembrane region" description="Helical" evidence="10">
    <location>
        <begin position="268"/>
        <end position="289"/>
    </location>
</feature>
<evidence type="ECO:0000256" key="7">
    <source>
        <dbReference type="ARBA" id="ARBA00023170"/>
    </source>
</evidence>
<proteinExistence type="predicted"/>
<keyword evidence="6 10" id="KW-0472">Membrane</keyword>
<dbReference type="GO" id="GO:0004930">
    <property type="term" value="F:G protein-coupled receptor activity"/>
    <property type="evidence" value="ECO:0007669"/>
    <property type="project" value="UniProtKB-KW"/>
</dbReference>